<evidence type="ECO:0000256" key="17">
    <source>
        <dbReference type="ARBA" id="ARBA00047899"/>
    </source>
</evidence>
<dbReference type="Proteomes" id="UP000636709">
    <property type="component" value="Unassembled WGS sequence"/>
</dbReference>
<dbReference type="PROSITE" id="PS00107">
    <property type="entry name" value="PROTEIN_KINASE_ATP"/>
    <property type="match status" value="1"/>
</dbReference>
<dbReference type="InterPro" id="IPR008271">
    <property type="entry name" value="Ser/Thr_kinase_AS"/>
</dbReference>
<dbReference type="Pfam" id="PF00069">
    <property type="entry name" value="Pkinase"/>
    <property type="match status" value="1"/>
</dbReference>
<keyword evidence="8" id="KW-0430">Lectin</keyword>
<dbReference type="OrthoDB" id="672868at2759"/>
<dbReference type="InterPro" id="IPR017441">
    <property type="entry name" value="Protein_kinase_ATP_BS"/>
</dbReference>
<evidence type="ECO:0000259" key="22">
    <source>
        <dbReference type="PROSITE" id="PS50011"/>
    </source>
</evidence>
<keyword evidence="13 21" id="KW-0472">Membrane</keyword>
<dbReference type="GO" id="GO:0030246">
    <property type="term" value="F:carbohydrate binding"/>
    <property type="evidence" value="ECO:0007669"/>
    <property type="project" value="UniProtKB-KW"/>
</dbReference>
<dbReference type="FunFam" id="1.10.510.10:FF:000384">
    <property type="entry name" value="G-type lectin S-receptor-like serine/threonine-protein kinase"/>
    <property type="match status" value="1"/>
</dbReference>
<evidence type="ECO:0000256" key="12">
    <source>
        <dbReference type="ARBA" id="ARBA00022989"/>
    </source>
</evidence>
<dbReference type="SUPFAM" id="SSF56112">
    <property type="entry name" value="Protein kinase-like (PK-like)"/>
    <property type="match status" value="1"/>
</dbReference>
<evidence type="ECO:0000256" key="3">
    <source>
        <dbReference type="ARBA" id="ARBA00022527"/>
    </source>
</evidence>
<dbReference type="EC" id="2.7.11.1" evidence="2"/>
<proteinExistence type="inferred from homology"/>
<keyword evidence="24" id="KW-1185">Reference proteome</keyword>
<evidence type="ECO:0000256" key="11">
    <source>
        <dbReference type="ARBA" id="ARBA00022840"/>
    </source>
</evidence>
<evidence type="ECO:0000256" key="10">
    <source>
        <dbReference type="ARBA" id="ARBA00022777"/>
    </source>
</evidence>
<evidence type="ECO:0000256" key="7">
    <source>
        <dbReference type="ARBA" id="ARBA00022729"/>
    </source>
</evidence>
<dbReference type="InterPro" id="IPR000719">
    <property type="entry name" value="Prot_kinase_dom"/>
</dbReference>
<evidence type="ECO:0000256" key="16">
    <source>
        <dbReference type="ARBA" id="ARBA00023180"/>
    </source>
</evidence>
<comment type="similarity">
    <text evidence="20">Belongs to the protein kinase superfamily.</text>
</comment>
<keyword evidence="15" id="KW-0675">Receptor</keyword>
<sequence length="411" mass="46376">MMNGSDCEEVGALAYGRQGEDVTTNALVKVRKTTTTTKLRPYKIITVCLSSLFVITVSIIMAQHYLSRKYTDSQQPLCSSVRAFSWKELYQVTNGFEKLLGKGSFGEVYKGTIRWPQPHLIAVKKLVDSNEYSEQEFANEVQSIGQIHHRNLVRMIGYCKEGKHRMLVFEFMPGGSLRSFLFNPEKRPPWRWRAEAAVAIARGLEYLHDGCSVPIIHCDIKPDNILLDDHGVPRITDFGISKLLGSQQVHATVTHIRGTRGYIAPEWLRGDARVDTKADVYSFGVVLLEMICCRRCQEPVTPGLAEGAEDDETVTLFGWAAQMVCARRADLLLHGDDDDAEESVEQFARVALWCIEPNPLLRPTMHQVVQMLETRDRAQVVALPDPPGCYMESSPLIPRLRLNEIDTDQRV</sequence>
<dbReference type="FunFam" id="3.30.200.20:FF:000059">
    <property type="entry name" value="S-receptor-like serine/threonine-protein kinase"/>
    <property type="match status" value="1"/>
</dbReference>
<dbReference type="Gene3D" id="3.30.200.20">
    <property type="entry name" value="Phosphorylase Kinase, domain 1"/>
    <property type="match status" value="1"/>
</dbReference>
<comment type="caution">
    <text evidence="23">The sequence shown here is derived from an EMBL/GenBank/DDBJ whole genome shotgun (WGS) entry which is preliminary data.</text>
</comment>
<keyword evidence="14" id="KW-1015">Disulfide bond</keyword>
<evidence type="ECO:0000256" key="18">
    <source>
        <dbReference type="ARBA" id="ARBA00048679"/>
    </source>
</evidence>
<keyword evidence="10" id="KW-0418">Kinase</keyword>
<keyword evidence="16" id="KW-0325">Glycoprotein</keyword>
<dbReference type="GO" id="GO:0004674">
    <property type="term" value="F:protein serine/threonine kinase activity"/>
    <property type="evidence" value="ECO:0007669"/>
    <property type="project" value="UniProtKB-KW"/>
</dbReference>
<evidence type="ECO:0000256" key="21">
    <source>
        <dbReference type="SAM" id="Phobius"/>
    </source>
</evidence>
<comment type="subcellular location">
    <subcellularLocation>
        <location evidence="1">Membrane</location>
        <topology evidence="1">Single-pass type I membrane protein</topology>
    </subcellularLocation>
</comment>
<evidence type="ECO:0000313" key="23">
    <source>
        <dbReference type="EMBL" id="KAF8751408.1"/>
    </source>
</evidence>
<dbReference type="EMBL" id="JACEFO010000967">
    <property type="protein sequence ID" value="KAF8751408.1"/>
    <property type="molecule type" value="Genomic_DNA"/>
</dbReference>
<dbReference type="InterPro" id="IPR051343">
    <property type="entry name" value="G-type_lectin_kinases/EP1-like"/>
</dbReference>
<feature type="domain" description="Protein kinase" evidence="22">
    <location>
        <begin position="94"/>
        <end position="375"/>
    </location>
</feature>
<evidence type="ECO:0000256" key="5">
    <source>
        <dbReference type="ARBA" id="ARBA00022679"/>
    </source>
</evidence>
<feature type="transmembrane region" description="Helical" evidence="21">
    <location>
        <begin position="44"/>
        <end position="66"/>
    </location>
</feature>
<keyword evidence="9 19" id="KW-0547">Nucleotide-binding</keyword>
<organism evidence="23 24">
    <name type="scientific">Digitaria exilis</name>
    <dbReference type="NCBI Taxonomy" id="1010633"/>
    <lineage>
        <taxon>Eukaryota</taxon>
        <taxon>Viridiplantae</taxon>
        <taxon>Streptophyta</taxon>
        <taxon>Embryophyta</taxon>
        <taxon>Tracheophyta</taxon>
        <taxon>Spermatophyta</taxon>
        <taxon>Magnoliopsida</taxon>
        <taxon>Liliopsida</taxon>
        <taxon>Poales</taxon>
        <taxon>Poaceae</taxon>
        <taxon>PACMAD clade</taxon>
        <taxon>Panicoideae</taxon>
        <taxon>Panicodae</taxon>
        <taxon>Paniceae</taxon>
        <taxon>Anthephorinae</taxon>
        <taxon>Digitaria</taxon>
    </lineage>
</organism>
<evidence type="ECO:0000256" key="1">
    <source>
        <dbReference type="ARBA" id="ARBA00004479"/>
    </source>
</evidence>
<evidence type="ECO:0000256" key="14">
    <source>
        <dbReference type="ARBA" id="ARBA00023157"/>
    </source>
</evidence>
<keyword evidence="3 20" id="KW-0723">Serine/threonine-protein kinase</keyword>
<protein>
    <recommendedName>
        <fullName evidence="2">non-specific serine/threonine protein kinase</fullName>
        <ecNumber evidence="2">2.7.11.1</ecNumber>
    </recommendedName>
</protein>
<evidence type="ECO:0000256" key="9">
    <source>
        <dbReference type="ARBA" id="ARBA00022741"/>
    </source>
</evidence>
<evidence type="ECO:0000256" key="2">
    <source>
        <dbReference type="ARBA" id="ARBA00012513"/>
    </source>
</evidence>
<evidence type="ECO:0000256" key="8">
    <source>
        <dbReference type="ARBA" id="ARBA00022734"/>
    </source>
</evidence>
<keyword evidence="12 21" id="KW-1133">Transmembrane helix</keyword>
<keyword evidence="7" id="KW-0732">Signal</keyword>
<evidence type="ECO:0000256" key="20">
    <source>
        <dbReference type="RuleBase" id="RU000304"/>
    </source>
</evidence>
<name>A0A835FGR4_9POAL</name>
<dbReference type="PROSITE" id="PS50011">
    <property type="entry name" value="PROTEIN_KINASE_DOM"/>
    <property type="match status" value="1"/>
</dbReference>
<dbReference type="PANTHER" id="PTHR47976">
    <property type="entry name" value="G-TYPE LECTIN S-RECEPTOR-LIKE SERINE/THREONINE-PROTEIN KINASE SD2-5"/>
    <property type="match status" value="1"/>
</dbReference>
<dbReference type="PANTHER" id="PTHR47976:SF10">
    <property type="entry name" value="RECEPTOR-LIKE SERINE_THREONINE-PROTEIN KINASE"/>
    <property type="match status" value="1"/>
</dbReference>
<evidence type="ECO:0000256" key="13">
    <source>
        <dbReference type="ARBA" id="ARBA00023136"/>
    </source>
</evidence>
<dbReference type="InterPro" id="IPR011009">
    <property type="entry name" value="Kinase-like_dom_sf"/>
</dbReference>
<keyword evidence="5" id="KW-0808">Transferase</keyword>
<evidence type="ECO:0000256" key="15">
    <source>
        <dbReference type="ARBA" id="ARBA00023170"/>
    </source>
</evidence>
<keyword evidence="4" id="KW-0245">EGF-like domain</keyword>
<comment type="catalytic activity">
    <reaction evidence="18">
        <text>L-seryl-[protein] + ATP = O-phospho-L-seryl-[protein] + ADP + H(+)</text>
        <dbReference type="Rhea" id="RHEA:17989"/>
        <dbReference type="Rhea" id="RHEA-COMP:9863"/>
        <dbReference type="Rhea" id="RHEA-COMP:11604"/>
        <dbReference type="ChEBI" id="CHEBI:15378"/>
        <dbReference type="ChEBI" id="CHEBI:29999"/>
        <dbReference type="ChEBI" id="CHEBI:30616"/>
        <dbReference type="ChEBI" id="CHEBI:83421"/>
        <dbReference type="ChEBI" id="CHEBI:456216"/>
        <dbReference type="EC" id="2.7.11.1"/>
    </reaction>
</comment>
<dbReference type="AlphaFoldDB" id="A0A835FGR4"/>
<accession>A0A835FGR4</accession>
<comment type="catalytic activity">
    <reaction evidence="17">
        <text>L-threonyl-[protein] + ATP = O-phospho-L-threonyl-[protein] + ADP + H(+)</text>
        <dbReference type="Rhea" id="RHEA:46608"/>
        <dbReference type="Rhea" id="RHEA-COMP:11060"/>
        <dbReference type="Rhea" id="RHEA-COMP:11605"/>
        <dbReference type="ChEBI" id="CHEBI:15378"/>
        <dbReference type="ChEBI" id="CHEBI:30013"/>
        <dbReference type="ChEBI" id="CHEBI:30616"/>
        <dbReference type="ChEBI" id="CHEBI:61977"/>
        <dbReference type="ChEBI" id="CHEBI:456216"/>
        <dbReference type="EC" id="2.7.11.1"/>
    </reaction>
</comment>
<evidence type="ECO:0000256" key="6">
    <source>
        <dbReference type="ARBA" id="ARBA00022692"/>
    </source>
</evidence>
<evidence type="ECO:0000256" key="4">
    <source>
        <dbReference type="ARBA" id="ARBA00022536"/>
    </source>
</evidence>
<dbReference type="GO" id="GO:0016020">
    <property type="term" value="C:membrane"/>
    <property type="evidence" value="ECO:0007669"/>
    <property type="project" value="UniProtKB-SubCell"/>
</dbReference>
<dbReference type="GO" id="GO:0005524">
    <property type="term" value="F:ATP binding"/>
    <property type="evidence" value="ECO:0007669"/>
    <property type="project" value="UniProtKB-UniRule"/>
</dbReference>
<evidence type="ECO:0000256" key="19">
    <source>
        <dbReference type="PROSITE-ProRule" id="PRU10141"/>
    </source>
</evidence>
<dbReference type="SMART" id="SM00220">
    <property type="entry name" value="S_TKc"/>
    <property type="match status" value="1"/>
</dbReference>
<gene>
    <name evidence="23" type="ORF">HU200_012083</name>
</gene>
<keyword evidence="11 19" id="KW-0067">ATP-binding</keyword>
<keyword evidence="6 21" id="KW-0812">Transmembrane</keyword>
<dbReference type="Gene3D" id="1.10.510.10">
    <property type="entry name" value="Transferase(Phosphotransferase) domain 1"/>
    <property type="match status" value="1"/>
</dbReference>
<reference evidence="23" key="1">
    <citation type="submission" date="2020-07" db="EMBL/GenBank/DDBJ databases">
        <title>Genome sequence and genetic diversity analysis of an under-domesticated orphan crop, white fonio (Digitaria exilis).</title>
        <authorList>
            <person name="Bennetzen J.L."/>
            <person name="Chen S."/>
            <person name="Ma X."/>
            <person name="Wang X."/>
            <person name="Yssel A.E.J."/>
            <person name="Chaluvadi S.R."/>
            <person name="Johnson M."/>
            <person name="Gangashetty P."/>
            <person name="Hamidou F."/>
            <person name="Sanogo M.D."/>
            <person name="Zwaenepoel A."/>
            <person name="Wallace J."/>
            <person name="Van De Peer Y."/>
            <person name="Van Deynze A."/>
        </authorList>
    </citation>
    <scope>NUCLEOTIDE SEQUENCE</scope>
    <source>
        <tissue evidence="23">Leaves</tissue>
    </source>
</reference>
<feature type="binding site" evidence="19">
    <location>
        <position position="125"/>
    </location>
    <ligand>
        <name>ATP</name>
        <dbReference type="ChEBI" id="CHEBI:30616"/>
    </ligand>
</feature>
<dbReference type="PROSITE" id="PS00108">
    <property type="entry name" value="PROTEIN_KINASE_ST"/>
    <property type="match status" value="1"/>
</dbReference>
<evidence type="ECO:0000313" key="24">
    <source>
        <dbReference type="Proteomes" id="UP000636709"/>
    </source>
</evidence>